<protein>
    <recommendedName>
        <fullName evidence="3">Nif11 domain-containing protein</fullName>
    </recommendedName>
</protein>
<dbReference type="RefSeq" id="WP_328986232.1">
    <property type="nucleotide sequence ID" value="NZ_CP121472.1"/>
</dbReference>
<accession>A0ABZ0S5S6</accession>
<dbReference type="EMBL" id="CP121472">
    <property type="protein sequence ID" value="WPL15674.1"/>
    <property type="molecule type" value="Genomic_DNA"/>
</dbReference>
<gene>
    <name evidence="1" type="ORF">Thiowin_00583</name>
</gene>
<sequence>MPATDTTSLYQSFPHLREIDKLWGTRDARDFIKTLMNDSREGARLGFSLEHASTLFALLIEHDEQFPQFDDSRDFNLGNESGGLAND</sequence>
<evidence type="ECO:0008006" key="3">
    <source>
        <dbReference type="Google" id="ProtNLM"/>
    </source>
</evidence>
<evidence type="ECO:0000313" key="1">
    <source>
        <dbReference type="EMBL" id="WPL15674.1"/>
    </source>
</evidence>
<evidence type="ECO:0000313" key="2">
    <source>
        <dbReference type="Proteomes" id="UP001432180"/>
    </source>
</evidence>
<organism evidence="1 2">
    <name type="scientific">Thiorhodovibrio winogradskyi</name>
    <dbReference type="NCBI Taxonomy" id="77007"/>
    <lineage>
        <taxon>Bacteria</taxon>
        <taxon>Pseudomonadati</taxon>
        <taxon>Pseudomonadota</taxon>
        <taxon>Gammaproteobacteria</taxon>
        <taxon>Chromatiales</taxon>
        <taxon>Chromatiaceae</taxon>
        <taxon>Thiorhodovibrio</taxon>
    </lineage>
</organism>
<reference evidence="1 2" key="1">
    <citation type="journal article" date="2023" name="Microorganisms">
        <title>Thiorhodovibrio frisius and Trv. litoralis spp. nov., Two Novel Members from a Clade of Fastidious Purple Sulfur Bacteria That Exhibit Unique Red-Shifted Light-Harvesting Capabilities.</title>
        <authorList>
            <person name="Methner A."/>
            <person name="Kuzyk S.B."/>
            <person name="Petersen J."/>
            <person name="Bauer S."/>
            <person name="Brinkmann H."/>
            <person name="Sichau K."/>
            <person name="Wanner G."/>
            <person name="Wolf J."/>
            <person name="Neumann-Schaal M."/>
            <person name="Henke P."/>
            <person name="Tank M."/>
            <person name="Sproer C."/>
            <person name="Bunk B."/>
            <person name="Overmann J."/>
        </authorList>
    </citation>
    <scope>NUCLEOTIDE SEQUENCE [LARGE SCALE GENOMIC DNA]</scope>
    <source>
        <strain evidence="1 2">DSM 6702</strain>
    </source>
</reference>
<proteinExistence type="predicted"/>
<dbReference type="Proteomes" id="UP001432180">
    <property type="component" value="Chromosome"/>
</dbReference>
<keyword evidence="2" id="KW-1185">Reference proteome</keyword>
<name>A0ABZ0S5S6_9GAMM</name>